<dbReference type="Proteomes" id="UP001292913">
    <property type="component" value="Unassembled WGS sequence"/>
</dbReference>
<dbReference type="EMBL" id="JARZAK010000007">
    <property type="protein sequence ID" value="MDY7258577.1"/>
    <property type="molecule type" value="Genomic_DNA"/>
</dbReference>
<gene>
    <name evidence="3" type="ORF">QHG74_12730</name>
</gene>
<sequence length="651" mass="73677">MDRFKKYDTFFLVIFCLLISQSIRAEIKLPGYFTDNMMLQRDMPIKIWGWGNRYETVTVSIHDQKVNTRCKKDGTWEIILSPIPYGGPYSLTVQGKENSIKIENILIGDIWLCSGQSNMEWTVEQSANSKQEVQNANYPEIRALKVPKSIKNSPQDNFNAQWEICSPSTVGAFSGIAYYYARALYKEVQIPIGIINASWGGTDIETWISDEAFTALPSNVQKQYNMEVVNNLEEYIRQNKGQKQAFLDAMENDPGINNQWFIPGFNTVAWEEMKVPGEWGTTPLSLIDGHVWFKYDLNLTCTEAGRPATLSLGTIDDADITWVNGTKVGNASGWDTPRIYSIPPGILKEGSNNITVRVTDNGGSGGMWGQEADIYLEIDNTRHSLAGNWKYQMSVANADYHVLDITPNMVHSSLYNTMIHPLTPFRIKGVIWYQGENNVGAGYDYRTLFQTQIKDWRTRWGYELPFYWVQLANLYPEDTTPVGSSWAELRESQAMTLELPHTGQATIYDIGDAYSIHPTNKQEVGRRLSLIALHKDYGRDSLVYSGPTFQNVSFKENTAVITMNTYGSQLTIHNKYGYLEGFSIAGEDRKFVWAKAFIDANGKIIVYNENIAEPVAVRYAWSNNPAANLFNAQGLPAIPFRTDSWKGVTEK</sequence>
<keyword evidence="4" id="KW-1185">Reference proteome</keyword>
<dbReference type="RefSeq" id="WP_217721261.1">
    <property type="nucleotide sequence ID" value="NZ_JARZAK010000007.1"/>
</dbReference>
<evidence type="ECO:0000256" key="1">
    <source>
        <dbReference type="ARBA" id="ARBA00022801"/>
    </source>
</evidence>
<protein>
    <submittedName>
        <fullName evidence="3">Sialate O-acetylesterase</fullName>
    </submittedName>
</protein>
<dbReference type="Pfam" id="PF03629">
    <property type="entry name" value="SASA"/>
    <property type="match status" value="2"/>
</dbReference>
<evidence type="ECO:0000313" key="4">
    <source>
        <dbReference type="Proteomes" id="UP001292913"/>
    </source>
</evidence>
<dbReference type="InterPro" id="IPR039329">
    <property type="entry name" value="SIAE"/>
</dbReference>
<evidence type="ECO:0000313" key="3">
    <source>
        <dbReference type="EMBL" id="MDY7258577.1"/>
    </source>
</evidence>
<comment type="caution">
    <text evidence="3">The sequence shown here is derived from an EMBL/GenBank/DDBJ whole genome shotgun (WGS) entry which is preliminary data.</text>
</comment>
<dbReference type="InterPro" id="IPR005181">
    <property type="entry name" value="SASA"/>
</dbReference>
<proteinExistence type="predicted"/>
<dbReference type="PANTHER" id="PTHR22901:SF0">
    <property type="entry name" value="SIALATE O-ACETYLESTERASE"/>
    <property type="match status" value="1"/>
</dbReference>
<reference evidence="3 4" key="1">
    <citation type="submission" date="2023-04" db="EMBL/GenBank/DDBJ databases">
        <title>Bacteroides pacosi sp. nov., isolated from the fecal material of an alpaca.</title>
        <authorList>
            <person name="Miller S."/>
            <person name="Hendry M."/>
            <person name="King J."/>
            <person name="Sankaranarayanan K."/>
            <person name="Lawson P.A."/>
        </authorList>
    </citation>
    <scope>NUCLEOTIDE SEQUENCE [LARGE SCALE GENOMIC DNA]</scope>
    <source>
        <strain evidence="3 4">A2-P53</strain>
    </source>
</reference>
<organism evidence="3 4">
    <name type="scientific">Bacteroides vicugnae</name>
    <dbReference type="NCBI Taxonomy" id="3037989"/>
    <lineage>
        <taxon>Bacteria</taxon>
        <taxon>Pseudomonadati</taxon>
        <taxon>Bacteroidota</taxon>
        <taxon>Bacteroidia</taxon>
        <taxon>Bacteroidales</taxon>
        <taxon>Bacteroidaceae</taxon>
        <taxon>Bacteroides</taxon>
    </lineage>
</organism>
<feature type="domain" description="Sialate O-acetylesterase" evidence="2">
    <location>
        <begin position="413"/>
        <end position="509"/>
    </location>
</feature>
<dbReference type="PANTHER" id="PTHR22901">
    <property type="entry name" value="SIALATE O-ACETYLESTERASE"/>
    <property type="match status" value="1"/>
</dbReference>
<evidence type="ECO:0000259" key="2">
    <source>
        <dbReference type="Pfam" id="PF03629"/>
    </source>
</evidence>
<name>A0ABU5HSP4_9BACE</name>
<accession>A0ABU5HSP4</accession>
<feature type="domain" description="Sialate O-acetylesterase" evidence="2">
    <location>
        <begin position="109"/>
        <end position="225"/>
    </location>
</feature>
<keyword evidence="1" id="KW-0378">Hydrolase</keyword>